<dbReference type="Proteomes" id="UP001175261">
    <property type="component" value="Unassembled WGS sequence"/>
</dbReference>
<dbReference type="AlphaFoldDB" id="A0AA39GR93"/>
<keyword evidence="2" id="KW-1185">Reference proteome</keyword>
<reference evidence="1" key="1">
    <citation type="submission" date="2022-10" db="EMBL/GenBank/DDBJ databases">
        <title>Determination and structural analysis of whole genome sequence of Sarocladium strictum F4-1.</title>
        <authorList>
            <person name="Hu L."/>
            <person name="Jiang Y."/>
        </authorList>
    </citation>
    <scope>NUCLEOTIDE SEQUENCE</scope>
    <source>
        <strain evidence="1">F4-1</strain>
    </source>
</reference>
<dbReference type="EMBL" id="JAPDFR010000001">
    <property type="protein sequence ID" value="KAK0391333.1"/>
    <property type="molecule type" value="Genomic_DNA"/>
</dbReference>
<comment type="caution">
    <text evidence="1">The sequence shown here is derived from an EMBL/GenBank/DDBJ whole genome shotgun (WGS) entry which is preliminary data.</text>
</comment>
<protein>
    <submittedName>
        <fullName evidence="1">Uncharacterized protein</fullName>
    </submittedName>
</protein>
<sequence>MLNAMKLNPPASDVYDGEAIATGQGSELPRAMSASEDGVSFSDIPIDPQLDLSMADTTISSRSSSSMPVLHTDTEGFESPLEVEPEPNSGMLDEVFWTEHMPHILRDRPDVLYANLAIHAIGLSKQPESALLGRQFNAEEMRQRAFAYYGEALRCVGTAPVSNEEVRRAIACSLFFIVFEMYNDDLEAAQAHFRSGQLMADELFKTSSADKDSFRAGALDMGWELHNVLCFLKTQERTCNLARWRNGFEVVGRDWLGKDWTGVENWLDETPLLEFAMVKLAPARQMEGTME</sequence>
<name>A0AA39GR93_SARSR</name>
<proteinExistence type="predicted"/>
<accession>A0AA39GR93</accession>
<evidence type="ECO:0000313" key="1">
    <source>
        <dbReference type="EMBL" id="KAK0391333.1"/>
    </source>
</evidence>
<organism evidence="1 2">
    <name type="scientific">Sarocladium strictum</name>
    <name type="common">Black bundle disease fungus</name>
    <name type="synonym">Acremonium strictum</name>
    <dbReference type="NCBI Taxonomy" id="5046"/>
    <lineage>
        <taxon>Eukaryota</taxon>
        <taxon>Fungi</taxon>
        <taxon>Dikarya</taxon>
        <taxon>Ascomycota</taxon>
        <taxon>Pezizomycotina</taxon>
        <taxon>Sordariomycetes</taxon>
        <taxon>Hypocreomycetidae</taxon>
        <taxon>Hypocreales</taxon>
        <taxon>Sarocladiaceae</taxon>
        <taxon>Sarocladium</taxon>
    </lineage>
</organism>
<gene>
    <name evidence="1" type="ORF">NLU13_0834</name>
</gene>
<evidence type="ECO:0000313" key="2">
    <source>
        <dbReference type="Proteomes" id="UP001175261"/>
    </source>
</evidence>